<feature type="region of interest" description="Disordered" evidence="1">
    <location>
        <begin position="285"/>
        <end position="357"/>
    </location>
</feature>
<evidence type="ECO:0000313" key="3">
    <source>
        <dbReference type="Proteomes" id="UP001285441"/>
    </source>
</evidence>
<reference evidence="2" key="1">
    <citation type="journal article" date="2023" name="Mol. Phylogenet. Evol.">
        <title>Genome-scale phylogeny and comparative genomics of the fungal order Sordariales.</title>
        <authorList>
            <person name="Hensen N."/>
            <person name="Bonometti L."/>
            <person name="Westerberg I."/>
            <person name="Brannstrom I.O."/>
            <person name="Guillou S."/>
            <person name="Cros-Aarteil S."/>
            <person name="Calhoun S."/>
            <person name="Haridas S."/>
            <person name="Kuo A."/>
            <person name="Mondo S."/>
            <person name="Pangilinan J."/>
            <person name="Riley R."/>
            <person name="LaButti K."/>
            <person name="Andreopoulos B."/>
            <person name="Lipzen A."/>
            <person name="Chen C."/>
            <person name="Yan M."/>
            <person name="Daum C."/>
            <person name="Ng V."/>
            <person name="Clum A."/>
            <person name="Steindorff A."/>
            <person name="Ohm R.A."/>
            <person name="Martin F."/>
            <person name="Silar P."/>
            <person name="Natvig D.O."/>
            <person name="Lalanne C."/>
            <person name="Gautier V."/>
            <person name="Ament-Velasquez S.L."/>
            <person name="Kruys A."/>
            <person name="Hutchinson M.I."/>
            <person name="Powell A.J."/>
            <person name="Barry K."/>
            <person name="Miller A.N."/>
            <person name="Grigoriev I.V."/>
            <person name="Debuchy R."/>
            <person name="Gladieux P."/>
            <person name="Hiltunen Thoren M."/>
            <person name="Johannesson H."/>
        </authorList>
    </citation>
    <scope>NUCLEOTIDE SEQUENCE</scope>
    <source>
        <strain evidence="2">CBS 232.78</strain>
    </source>
</reference>
<dbReference type="EMBL" id="JAULSW010000001">
    <property type="protein sequence ID" value="KAK3394693.1"/>
    <property type="molecule type" value="Genomic_DNA"/>
</dbReference>
<gene>
    <name evidence="2" type="ORF">B0H63DRAFT_55069</name>
</gene>
<reference evidence="2" key="2">
    <citation type="submission" date="2023-06" db="EMBL/GenBank/DDBJ databases">
        <authorList>
            <consortium name="Lawrence Berkeley National Laboratory"/>
            <person name="Haridas S."/>
            <person name="Hensen N."/>
            <person name="Bonometti L."/>
            <person name="Westerberg I."/>
            <person name="Brannstrom I.O."/>
            <person name="Guillou S."/>
            <person name="Cros-Aarteil S."/>
            <person name="Calhoun S."/>
            <person name="Kuo A."/>
            <person name="Mondo S."/>
            <person name="Pangilinan J."/>
            <person name="Riley R."/>
            <person name="LaButti K."/>
            <person name="Andreopoulos B."/>
            <person name="Lipzen A."/>
            <person name="Chen C."/>
            <person name="Yanf M."/>
            <person name="Daum C."/>
            <person name="Ng V."/>
            <person name="Clum A."/>
            <person name="Steindorff A."/>
            <person name="Ohm R."/>
            <person name="Martin F."/>
            <person name="Silar P."/>
            <person name="Natvig D."/>
            <person name="Lalanne C."/>
            <person name="Gautier V."/>
            <person name="Ament-velasquez S.L."/>
            <person name="Kruys A."/>
            <person name="Hutchinson M.I."/>
            <person name="Powell A.J."/>
            <person name="Barry K."/>
            <person name="Miller A.N."/>
            <person name="Grigoriev I.V."/>
            <person name="Debuchy R."/>
            <person name="Gladieux P."/>
            <person name="Thoren M.H."/>
            <person name="Johannesson H."/>
        </authorList>
    </citation>
    <scope>NUCLEOTIDE SEQUENCE</scope>
    <source>
        <strain evidence="2">CBS 232.78</strain>
    </source>
</reference>
<feature type="compositionally biased region" description="Acidic residues" evidence="1">
    <location>
        <begin position="285"/>
        <end position="325"/>
    </location>
</feature>
<feature type="region of interest" description="Disordered" evidence="1">
    <location>
        <begin position="231"/>
        <end position="250"/>
    </location>
</feature>
<protein>
    <submittedName>
        <fullName evidence="2">Uncharacterized protein</fullName>
    </submittedName>
</protein>
<organism evidence="2 3">
    <name type="scientific">Podospora didyma</name>
    <dbReference type="NCBI Taxonomy" id="330526"/>
    <lineage>
        <taxon>Eukaryota</taxon>
        <taxon>Fungi</taxon>
        <taxon>Dikarya</taxon>
        <taxon>Ascomycota</taxon>
        <taxon>Pezizomycotina</taxon>
        <taxon>Sordariomycetes</taxon>
        <taxon>Sordariomycetidae</taxon>
        <taxon>Sordariales</taxon>
        <taxon>Podosporaceae</taxon>
        <taxon>Podospora</taxon>
    </lineage>
</organism>
<feature type="compositionally biased region" description="Basic residues" evidence="1">
    <location>
        <begin position="347"/>
        <end position="357"/>
    </location>
</feature>
<sequence>MAASMQMPFKPHGPVTPPPDQQMFTKGPLPPYIPMSFTQEGAFTATGASTLPQDASNINKNNTDCSQQLNTSTPSTIPPLSSSVPSPFGVDPSNQLQDLAKDPRYIAMASRIASYYQQRCQAIANFQQQRCQQWANMHRQKCQEMMQAAMLIVAWYIRDRISRRRRRQKRAFKRGLARKNNTRGKITKGESVRRWVMDVPLVNKDNNTAVPPATAYNPVHDKLTDEEEAAFSMDKDEEGHTTAAAAAGPQNLRDKDAHLFTVADNLIKSNLARIDIPLLGALSFEESDTESESSYADDDYEDEELGDYDDDEDEDEDEDEMMTAENQKDDEVDHDEASKGVQFGSKGSRKRTRSSVS</sequence>
<name>A0AAE0P7B8_9PEZI</name>
<feature type="region of interest" description="Disordered" evidence="1">
    <location>
        <begin position="56"/>
        <end position="85"/>
    </location>
</feature>
<dbReference type="AlphaFoldDB" id="A0AAE0P7B8"/>
<evidence type="ECO:0000313" key="2">
    <source>
        <dbReference type="EMBL" id="KAK3394693.1"/>
    </source>
</evidence>
<evidence type="ECO:0000256" key="1">
    <source>
        <dbReference type="SAM" id="MobiDB-lite"/>
    </source>
</evidence>
<feature type="compositionally biased region" description="Low complexity" evidence="1">
    <location>
        <begin position="71"/>
        <end position="85"/>
    </location>
</feature>
<proteinExistence type="predicted"/>
<dbReference type="Proteomes" id="UP001285441">
    <property type="component" value="Unassembled WGS sequence"/>
</dbReference>
<feature type="compositionally biased region" description="Polar residues" evidence="1">
    <location>
        <begin position="56"/>
        <end position="70"/>
    </location>
</feature>
<feature type="compositionally biased region" description="Basic and acidic residues" evidence="1">
    <location>
        <begin position="326"/>
        <end position="338"/>
    </location>
</feature>
<comment type="caution">
    <text evidence="2">The sequence shown here is derived from an EMBL/GenBank/DDBJ whole genome shotgun (WGS) entry which is preliminary data.</text>
</comment>
<keyword evidence="3" id="KW-1185">Reference proteome</keyword>
<accession>A0AAE0P7B8</accession>